<evidence type="ECO:0000256" key="2">
    <source>
        <dbReference type="ARBA" id="ARBA00004569"/>
    </source>
</evidence>
<keyword evidence="13" id="KW-0830">Ubiquinone</keyword>
<evidence type="ECO:0000256" key="8">
    <source>
        <dbReference type="ARBA" id="ARBA00022792"/>
    </source>
</evidence>
<keyword evidence="8" id="KW-0999">Mitochondrion inner membrane</keyword>
<organism evidence="13 14">
    <name type="scientific">Catenaria anguillulae PL171</name>
    <dbReference type="NCBI Taxonomy" id="765915"/>
    <lineage>
        <taxon>Eukaryota</taxon>
        <taxon>Fungi</taxon>
        <taxon>Fungi incertae sedis</taxon>
        <taxon>Blastocladiomycota</taxon>
        <taxon>Blastocladiomycetes</taxon>
        <taxon>Blastocladiales</taxon>
        <taxon>Catenariaceae</taxon>
        <taxon>Catenaria</taxon>
    </lineage>
</organism>
<dbReference type="AlphaFoldDB" id="A0A1Y2HXV7"/>
<evidence type="ECO:0000256" key="9">
    <source>
        <dbReference type="ARBA" id="ARBA00022982"/>
    </source>
</evidence>
<evidence type="ECO:0000256" key="3">
    <source>
        <dbReference type="ARBA" id="ARBA00004637"/>
    </source>
</evidence>
<proteinExistence type="inferred from homology"/>
<evidence type="ECO:0000256" key="5">
    <source>
        <dbReference type="ARBA" id="ARBA00018677"/>
    </source>
</evidence>
<dbReference type="Proteomes" id="UP000193411">
    <property type="component" value="Unassembled WGS sequence"/>
</dbReference>
<gene>
    <name evidence="13" type="ORF">BCR44DRAFT_37089</name>
</gene>
<dbReference type="GO" id="GO:0005758">
    <property type="term" value="C:mitochondrial intermembrane space"/>
    <property type="evidence" value="ECO:0007669"/>
    <property type="project" value="UniProtKB-SubCell"/>
</dbReference>
<evidence type="ECO:0000313" key="13">
    <source>
        <dbReference type="EMBL" id="ORZ37972.1"/>
    </source>
</evidence>
<comment type="subcellular location">
    <subcellularLocation>
        <location evidence="3">Mitochondrion inner membrane</location>
        <topology evidence="3">Peripheral membrane protein</topology>
    </subcellularLocation>
    <subcellularLocation>
        <location evidence="2">Mitochondrion intermembrane space</location>
    </subcellularLocation>
</comment>
<accession>A0A1Y2HXV7</accession>
<keyword evidence="6" id="KW-0813">Transport</keyword>
<evidence type="ECO:0000256" key="1">
    <source>
        <dbReference type="ARBA" id="ARBA00003195"/>
    </source>
</evidence>
<evidence type="ECO:0000256" key="12">
    <source>
        <dbReference type="ARBA" id="ARBA00023157"/>
    </source>
</evidence>
<comment type="function">
    <text evidence="1">Accessory subunit of the mitochondrial membrane respiratory chain NADH dehydrogenase (Complex I), that is believed not to be involved in catalysis. Complex I functions in the transfer of electrons from NADH to the respiratory chain. The immediate electron acceptor for the enzyme is believed to be ubiquinone.</text>
</comment>
<comment type="similarity">
    <text evidence="4">Belongs to the complex I NDUFB7 subunit family.</text>
</comment>
<keyword evidence="10" id="KW-0496">Mitochondrion</keyword>
<keyword evidence="7" id="KW-0679">Respiratory chain</keyword>
<name>A0A1Y2HXV7_9FUNG</name>
<evidence type="ECO:0000256" key="10">
    <source>
        <dbReference type="ARBA" id="ARBA00023128"/>
    </source>
</evidence>
<dbReference type="OrthoDB" id="268414at2759"/>
<dbReference type="PANTHER" id="PTHR20900:SF0">
    <property type="entry name" value="NADH DEHYDROGENASE [UBIQUINONE] 1 BETA SUBCOMPLEX SUBUNIT 7"/>
    <property type="match status" value="1"/>
</dbReference>
<dbReference type="EMBL" id="MCFL01000010">
    <property type="protein sequence ID" value="ORZ37972.1"/>
    <property type="molecule type" value="Genomic_DNA"/>
</dbReference>
<evidence type="ECO:0000256" key="11">
    <source>
        <dbReference type="ARBA" id="ARBA00023136"/>
    </source>
</evidence>
<evidence type="ECO:0000313" key="14">
    <source>
        <dbReference type="Proteomes" id="UP000193411"/>
    </source>
</evidence>
<keyword evidence="11" id="KW-0472">Membrane</keyword>
<reference evidence="13 14" key="1">
    <citation type="submission" date="2016-07" db="EMBL/GenBank/DDBJ databases">
        <title>Pervasive Adenine N6-methylation of Active Genes in Fungi.</title>
        <authorList>
            <consortium name="DOE Joint Genome Institute"/>
            <person name="Mondo S.J."/>
            <person name="Dannebaum R.O."/>
            <person name="Kuo R.C."/>
            <person name="Labutti K."/>
            <person name="Haridas S."/>
            <person name="Kuo A."/>
            <person name="Salamov A."/>
            <person name="Ahrendt S.R."/>
            <person name="Lipzen A."/>
            <person name="Sullivan W."/>
            <person name="Andreopoulos W.B."/>
            <person name="Clum A."/>
            <person name="Lindquist E."/>
            <person name="Daum C."/>
            <person name="Ramamoorthy G.K."/>
            <person name="Gryganskyi A."/>
            <person name="Culley D."/>
            <person name="Magnuson J.K."/>
            <person name="James T.Y."/>
            <person name="O'Malley M.A."/>
            <person name="Stajich J.E."/>
            <person name="Spatafora J.W."/>
            <person name="Visel A."/>
            <person name="Grigoriev I.V."/>
        </authorList>
    </citation>
    <scope>NUCLEOTIDE SEQUENCE [LARGE SCALE GENOMIC DNA]</scope>
    <source>
        <strain evidence="13 14">PL171</strain>
    </source>
</reference>
<keyword evidence="9" id="KW-0249">Electron transport</keyword>
<dbReference type="Pfam" id="PF05676">
    <property type="entry name" value="NDUF_B7"/>
    <property type="match status" value="1"/>
</dbReference>
<dbReference type="GO" id="GO:0005743">
    <property type="term" value="C:mitochondrial inner membrane"/>
    <property type="evidence" value="ECO:0007669"/>
    <property type="project" value="UniProtKB-SubCell"/>
</dbReference>
<dbReference type="PANTHER" id="PTHR20900">
    <property type="entry name" value="NADH:UBIQUINONE OXIDOREDUCTASE B18-LIKE SUBUNIT"/>
    <property type="match status" value="1"/>
</dbReference>
<sequence length="88" mass="10484">MTLDVSDVTVAPPAMKVTKQQMADAQVPHIYRDFCAHLWIPLEKCRRDNLFAPWKCGDERHGYEECQYREYVRRMKIAELKKRQQADE</sequence>
<evidence type="ECO:0000256" key="4">
    <source>
        <dbReference type="ARBA" id="ARBA00008006"/>
    </source>
</evidence>
<keyword evidence="14" id="KW-1185">Reference proteome</keyword>
<evidence type="ECO:0000256" key="6">
    <source>
        <dbReference type="ARBA" id="ARBA00022448"/>
    </source>
</evidence>
<dbReference type="STRING" id="765915.A0A1Y2HXV7"/>
<protein>
    <recommendedName>
        <fullName evidence="5">NADH dehydrogenase [ubiquinone] 1 beta subcomplex subunit 7</fullName>
    </recommendedName>
</protein>
<evidence type="ECO:0000256" key="7">
    <source>
        <dbReference type="ARBA" id="ARBA00022660"/>
    </source>
</evidence>
<keyword evidence="12" id="KW-1015">Disulfide bond</keyword>
<comment type="caution">
    <text evidence="13">The sequence shown here is derived from an EMBL/GenBank/DDBJ whole genome shotgun (WGS) entry which is preliminary data.</text>
</comment>
<dbReference type="InterPro" id="IPR008698">
    <property type="entry name" value="NDUB7"/>
</dbReference>